<organism evidence="3 4">
    <name type="scientific">Bradyrhizobium lablabi</name>
    <dbReference type="NCBI Taxonomy" id="722472"/>
    <lineage>
        <taxon>Bacteria</taxon>
        <taxon>Pseudomonadati</taxon>
        <taxon>Pseudomonadota</taxon>
        <taxon>Alphaproteobacteria</taxon>
        <taxon>Hyphomicrobiales</taxon>
        <taxon>Nitrobacteraceae</taxon>
        <taxon>Bradyrhizobium</taxon>
    </lineage>
</organism>
<feature type="signal peptide" evidence="2">
    <location>
        <begin position="1"/>
        <end position="20"/>
    </location>
</feature>
<dbReference type="SUPFAM" id="SSF53850">
    <property type="entry name" value="Periplasmic binding protein-like II"/>
    <property type="match status" value="1"/>
</dbReference>
<dbReference type="PANTHER" id="PTHR42928:SF5">
    <property type="entry name" value="BLR1237 PROTEIN"/>
    <property type="match status" value="1"/>
</dbReference>
<dbReference type="PIRSF" id="PIRSF017082">
    <property type="entry name" value="YflP"/>
    <property type="match status" value="1"/>
</dbReference>
<proteinExistence type="inferred from homology"/>
<dbReference type="RefSeq" id="WP_172842048.1">
    <property type="nucleotide sequence ID" value="NZ_LT670844.1"/>
</dbReference>
<dbReference type="PANTHER" id="PTHR42928">
    <property type="entry name" value="TRICARBOXYLATE-BINDING PROTEIN"/>
    <property type="match status" value="1"/>
</dbReference>
<evidence type="ECO:0000313" key="4">
    <source>
        <dbReference type="Proteomes" id="UP000189935"/>
    </source>
</evidence>
<gene>
    <name evidence="3" type="ORF">SAMN05444159_3097</name>
</gene>
<comment type="similarity">
    <text evidence="1">Belongs to the UPF0065 (bug) family.</text>
</comment>
<protein>
    <submittedName>
        <fullName evidence="3">Tripartite-type tricarboxylate transporter, receptor component TctC</fullName>
    </submittedName>
</protein>
<dbReference type="Gene3D" id="3.40.190.10">
    <property type="entry name" value="Periplasmic binding protein-like II"/>
    <property type="match status" value="1"/>
</dbReference>
<keyword evidence="2" id="KW-0732">Signal</keyword>
<dbReference type="CDD" id="cd13578">
    <property type="entry name" value="PBP2_Bug27"/>
    <property type="match status" value="1"/>
</dbReference>
<dbReference type="Gene3D" id="3.40.190.150">
    <property type="entry name" value="Bordetella uptake gene, domain 1"/>
    <property type="match status" value="1"/>
</dbReference>
<dbReference type="EMBL" id="LT670844">
    <property type="protein sequence ID" value="SHK37162.1"/>
    <property type="molecule type" value="Genomic_DNA"/>
</dbReference>
<accession>A0A1M6RXD3</accession>
<evidence type="ECO:0000256" key="1">
    <source>
        <dbReference type="ARBA" id="ARBA00006987"/>
    </source>
</evidence>
<dbReference type="InterPro" id="IPR042100">
    <property type="entry name" value="Bug_dom1"/>
</dbReference>
<dbReference type="InterPro" id="IPR005064">
    <property type="entry name" value="BUG"/>
</dbReference>
<sequence length="319" mass="34221">MLRFLSFCLLLLFGSAPAWAQQWPQRPVHVIVAYPAGGGADTIARVLAQKLGDIFNQSFVVENKSGASGMIGAATVAKSAPDGYLLLVASPAEVALNQNLFKDMNYDPLNDLTPITLLAWTPLVLAAHPSFAASTPEEFIKLAQGEQVDFSTPGIGSSHHLAGEYINALRHTKLVHVPYRGAAPAVTDAVSGQVKLTISGMPPVVPFLQSHMLKAIAVTSKQRSPQFPDIPALAEVKGFEDFDFTNWFGLLARAGTPPEILDRLHKASIDALNDPQVQKILASQAAVPVGDTPAEFRAFIRTEAAKYAGIVDITHLQLK</sequence>
<evidence type="ECO:0000313" key="3">
    <source>
        <dbReference type="EMBL" id="SHK37162.1"/>
    </source>
</evidence>
<keyword evidence="3" id="KW-0675">Receptor</keyword>
<reference evidence="3 4" key="1">
    <citation type="submission" date="2016-11" db="EMBL/GenBank/DDBJ databases">
        <authorList>
            <person name="Jaros S."/>
            <person name="Januszkiewicz K."/>
            <person name="Wedrychowicz H."/>
        </authorList>
    </citation>
    <scope>NUCLEOTIDE SEQUENCE [LARGE SCALE GENOMIC DNA]</scope>
    <source>
        <strain evidence="3 4">GAS499</strain>
    </source>
</reference>
<feature type="chain" id="PRO_5009920708" evidence="2">
    <location>
        <begin position="21"/>
        <end position="319"/>
    </location>
</feature>
<dbReference type="AlphaFoldDB" id="A0A1M6RXD3"/>
<name>A0A1M6RXD3_9BRAD</name>
<dbReference type="Pfam" id="PF03401">
    <property type="entry name" value="TctC"/>
    <property type="match status" value="1"/>
</dbReference>
<evidence type="ECO:0000256" key="2">
    <source>
        <dbReference type="SAM" id="SignalP"/>
    </source>
</evidence>
<dbReference type="Proteomes" id="UP000189935">
    <property type="component" value="Chromosome I"/>
</dbReference>